<evidence type="ECO:0000313" key="1">
    <source>
        <dbReference type="EMBL" id="QRG07763.1"/>
    </source>
</evidence>
<reference evidence="1 2" key="1">
    <citation type="submission" date="2020-10" db="EMBL/GenBank/DDBJ databases">
        <title>Degradation of 1,4-Dioxane by Xanthobacter sp. YN2, via a Novel Group-2 Soluble Di-Iron Monooxygenase.</title>
        <authorList>
            <person name="Ma F."/>
            <person name="Wang Y."/>
            <person name="Yang J."/>
            <person name="Guo H."/>
            <person name="Su D."/>
            <person name="Yu L."/>
        </authorList>
    </citation>
    <scope>NUCLEOTIDE SEQUENCE [LARGE SCALE GENOMIC DNA]</scope>
    <source>
        <strain evidence="1 2">YN2</strain>
    </source>
</reference>
<dbReference type="Gene3D" id="3.90.70.10">
    <property type="entry name" value="Cysteine proteinases"/>
    <property type="match status" value="1"/>
</dbReference>
<sequence length="414" mass="45836">MAYVTGYDDAYYSMTWMGAKAYPEGGNSGRCYFTGLLGMYRLFGESDVLFADGTSGDGFSFRWTPVWGAPAFNGGAGPFHEIWEYTSSSLGFEGHWEEDHENGFDEAFAKLCALVDRGIPVQVGLHYSLMLPYGARTSPRLKFQHETMGKTGFGHHVVVAGYDLDKGTVTIFEPNDIMPHSRYEAPISVFREAWAQAKQRGASGYEPWEHHHPFGGEWTLHDGYGPFLMVWVEPGRDPAWDIATSIRHSFRRNLKILCGDYPKPYALFGNQWQIPRFETGAPGMAAFAEKIRKGEVEDVLAPDGTRRPLFLRGQIPNHGVLGRAGAAGYLRRVTRELGLRGLDTTDAAAAAELMQKSSDTFRVLRYEADLKAAGEILSRIADMELSALAAMTRAVEAVRQITHVAPKAHGIAAE</sequence>
<dbReference type="AlphaFoldDB" id="A0A974SKQ3"/>
<dbReference type="EMBL" id="CP063362">
    <property type="protein sequence ID" value="QRG07763.1"/>
    <property type="molecule type" value="Genomic_DNA"/>
</dbReference>
<dbReference type="KEGG" id="xdi:EZH22_05105"/>
<dbReference type="RefSeq" id="WP_203194677.1">
    <property type="nucleotide sequence ID" value="NZ_CP063362.1"/>
</dbReference>
<gene>
    <name evidence="1" type="ORF">EZH22_05105</name>
</gene>
<evidence type="ECO:0000313" key="2">
    <source>
        <dbReference type="Proteomes" id="UP000596427"/>
    </source>
</evidence>
<dbReference type="Proteomes" id="UP000596427">
    <property type="component" value="Chromosome"/>
</dbReference>
<name>A0A974SKQ3_9HYPH</name>
<organism evidence="1 2">
    <name type="scientific">Xanthobacter dioxanivorans</name>
    <dbReference type="NCBI Taxonomy" id="2528964"/>
    <lineage>
        <taxon>Bacteria</taxon>
        <taxon>Pseudomonadati</taxon>
        <taxon>Pseudomonadota</taxon>
        <taxon>Alphaproteobacteria</taxon>
        <taxon>Hyphomicrobiales</taxon>
        <taxon>Xanthobacteraceae</taxon>
        <taxon>Xanthobacter</taxon>
    </lineage>
</organism>
<protein>
    <submittedName>
        <fullName evidence="1">Uncharacterized protein</fullName>
    </submittedName>
</protein>
<keyword evidence="2" id="KW-1185">Reference proteome</keyword>
<proteinExistence type="predicted"/>
<accession>A0A974SKQ3</accession>